<dbReference type="SUPFAM" id="SSF158472">
    <property type="entry name" value="HAMP domain-like"/>
    <property type="match status" value="1"/>
</dbReference>
<dbReference type="STRING" id="1120918.SAMN05216249_101193"/>
<dbReference type="PANTHER" id="PTHR45528">
    <property type="entry name" value="SENSOR HISTIDINE KINASE CPXA"/>
    <property type="match status" value="1"/>
</dbReference>
<evidence type="ECO:0000256" key="11">
    <source>
        <dbReference type="ARBA" id="ARBA00022989"/>
    </source>
</evidence>
<dbReference type="PROSITE" id="PS50109">
    <property type="entry name" value="HIS_KIN"/>
    <property type="match status" value="1"/>
</dbReference>
<dbReference type="Gene3D" id="3.30.565.10">
    <property type="entry name" value="Histidine kinase-like ATPase, C-terminal domain"/>
    <property type="match status" value="1"/>
</dbReference>
<dbReference type="InterPro" id="IPR003594">
    <property type="entry name" value="HATPase_dom"/>
</dbReference>
<dbReference type="FunFam" id="1.10.287.130:FF:000001">
    <property type="entry name" value="Two-component sensor histidine kinase"/>
    <property type="match status" value="1"/>
</dbReference>
<keyword evidence="6" id="KW-0808">Transferase</keyword>
<evidence type="ECO:0000256" key="5">
    <source>
        <dbReference type="ARBA" id="ARBA00022553"/>
    </source>
</evidence>
<dbReference type="CDD" id="cd00082">
    <property type="entry name" value="HisKA"/>
    <property type="match status" value="1"/>
</dbReference>
<dbReference type="InterPro" id="IPR005467">
    <property type="entry name" value="His_kinase_dom"/>
</dbReference>
<evidence type="ECO:0000256" key="10">
    <source>
        <dbReference type="ARBA" id="ARBA00022840"/>
    </source>
</evidence>
<dbReference type="SUPFAM" id="SSF55874">
    <property type="entry name" value="ATPase domain of HSP90 chaperone/DNA topoisomerase II/histidine kinase"/>
    <property type="match status" value="1"/>
</dbReference>
<feature type="transmembrane region" description="Helical" evidence="14">
    <location>
        <begin position="12"/>
        <end position="35"/>
    </location>
</feature>
<dbReference type="FunFam" id="3.30.565.10:FF:000006">
    <property type="entry name" value="Sensor histidine kinase WalK"/>
    <property type="match status" value="1"/>
</dbReference>
<accession>A0A1I0V8W0</accession>
<evidence type="ECO:0000256" key="12">
    <source>
        <dbReference type="ARBA" id="ARBA00023012"/>
    </source>
</evidence>
<dbReference type="EC" id="2.7.13.3" evidence="3"/>
<dbReference type="SMART" id="SM00387">
    <property type="entry name" value="HATPase_c"/>
    <property type="match status" value="1"/>
</dbReference>
<keyword evidence="18" id="KW-1185">Reference proteome</keyword>
<name>A0A1I0V8W0_9FIRM</name>
<evidence type="ECO:0000259" key="15">
    <source>
        <dbReference type="PROSITE" id="PS50109"/>
    </source>
</evidence>
<evidence type="ECO:0000256" key="6">
    <source>
        <dbReference type="ARBA" id="ARBA00022679"/>
    </source>
</evidence>
<dbReference type="InterPro" id="IPR036890">
    <property type="entry name" value="HATPase_C_sf"/>
</dbReference>
<dbReference type="RefSeq" id="WP_242949045.1">
    <property type="nucleotide sequence ID" value="NZ_FOJY01000001.1"/>
</dbReference>
<dbReference type="PROSITE" id="PS50885">
    <property type="entry name" value="HAMP"/>
    <property type="match status" value="1"/>
</dbReference>
<dbReference type="GO" id="GO:0005524">
    <property type="term" value="F:ATP binding"/>
    <property type="evidence" value="ECO:0007669"/>
    <property type="project" value="UniProtKB-KW"/>
</dbReference>
<dbReference type="Gene3D" id="1.10.287.130">
    <property type="match status" value="1"/>
</dbReference>
<comment type="subcellular location">
    <subcellularLocation>
        <location evidence="2">Cell membrane</location>
        <topology evidence="2">Multi-pass membrane protein</topology>
    </subcellularLocation>
</comment>
<reference evidence="17 18" key="1">
    <citation type="submission" date="2016-10" db="EMBL/GenBank/DDBJ databases">
        <authorList>
            <person name="de Groot N.N."/>
        </authorList>
    </citation>
    <scope>NUCLEOTIDE SEQUENCE [LARGE SCALE GENOMIC DNA]</scope>
    <source>
        <strain evidence="17 18">DSM 5522</strain>
    </source>
</reference>
<dbReference type="InterPro" id="IPR003660">
    <property type="entry name" value="HAMP_dom"/>
</dbReference>
<evidence type="ECO:0000256" key="2">
    <source>
        <dbReference type="ARBA" id="ARBA00004651"/>
    </source>
</evidence>
<comment type="catalytic activity">
    <reaction evidence="1">
        <text>ATP + protein L-histidine = ADP + protein N-phospho-L-histidine.</text>
        <dbReference type="EC" id="2.7.13.3"/>
    </reaction>
</comment>
<dbReference type="InterPro" id="IPR004358">
    <property type="entry name" value="Sig_transdc_His_kin-like_C"/>
</dbReference>
<evidence type="ECO:0000259" key="16">
    <source>
        <dbReference type="PROSITE" id="PS50885"/>
    </source>
</evidence>
<dbReference type="AlphaFoldDB" id="A0A1I0V8W0"/>
<dbReference type="InterPro" id="IPR003661">
    <property type="entry name" value="HisK_dim/P_dom"/>
</dbReference>
<keyword evidence="4" id="KW-1003">Cell membrane</keyword>
<dbReference type="SUPFAM" id="SSF47384">
    <property type="entry name" value="Homodimeric domain of signal transducing histidine kinase"/>
    <property type="match status" value="1"/>
</dbReference>
<evidence type="ECO:0000256" key="8">
    <source>
        <dbReference type="ARBA" id="ARBA00022741"/>
    </source>
</evidence>
<dbReference type="Proteomes" id="UP000198838">
    <property type="component" value="Unassembled WGS sequence"/>
</dbReference>
<gene>
    <name evidence="17" type="ORF">SAMN05216249_101193</name>
</gene>
<keyword evidence="10" id="KW-0067">ATP-binding</keyword>
<dbReference type="PRINTS" id="PR00344">
    <property type="entry name" value="BCTRLSENSOR"/>
</dbReference>
<keyword evidence="5" id="KW-0597">Phosphoprotein</keyword>
<feature type="domain" description="Histidine kinase" evidence="15">
    <location>
        <begin position="314"/>
        <end position="529"/>
    </location>
</feature>
<evidence type="ECO:0000256" key="9">
    <source>
        <dbReference type="ARBA" id="ARBA00022777"/>
    </source>
</evidence>
<keyword evidence="11 14" id="KW-1133">Transmembrane helix</keyword>
<dbReference type="GO" id="GO:0000155">
    <property type="term" value="F:phosphorelay sensor kinase activity"/>
    <property type="evidence" value="ECO:0007669"/>
    <property type="project" value="InterPro"/>
</dbReference>
<evidence type="ECO:0000256" key="14">
    <source>
        <dbReference type="SAM" id="Phobius"/>
    </source>
</evidence>
<keyword evidence="13 14" id="KW-0472">Membrane</keyword>
<keyword evidence="12" id="KW-0902">Two-component regulatory system</keyword>
<keyword evidence="7 14" id="KW-0812">Transmembrane</keyword>
<organism evidence="17 18">
    <name type="scientific">Acetitomaculum ruminis DSM 5522</name>
    <dbReference type="NCBI Taxonomy" id="1120918"/>
    <lineage>
        <taxon>Bacteria</taxon>
        <taxon>Bacillati</taxon>
        <taxon>Bacillota</taxon>
        <taxon>Clostridia</taxon>
        <taxon>Lachnospirales</taxon>
        <taxon>Lachnospiraceae</taxon>
        <taxon>Acetitomaculum</taxon>
    </lineage>
</organism>
<dbReference type="SMART" id="SM00388">
    <property type="entry name" value="HisKA"/>
    <property type="match status" value="1"/>
</dbReference>
<evidence type="ECO:0000256" key="4">
    <source>
        <dbReference type="ARBA" id="ARBA00022475"/>
    </source>
</evidence>
<sequence>MKLEKISVKWKLFMYLLSFTFILLVVLWLFQIVYLNSFYKNIKRNELTKAANMAEKDLNDDDAEYEISELASSFDICILVTKMNFVKIYSADYLPNCSIHKMDYSTFLKYKQEVENNNGSLEVTFEGYNNLTFPDMPAFLYKDSSTSFQNSNSDNNTNNSSASSNSALSSESENINSFFDKNDSKYDDSISRRKKAESVIIFKEVTINNEKCMLMLNSIITPVDATKNTLQVQLMYISIIMVLLSLIIAFIMSKKISKPIIKINDSAKELAKGHLNVAFDGNSYLEIAELSDTLNYATTELNKTESFQKELIANVSHDLRTPLTMIIGYAEVMRDLPGENTPENVQVIIDEATRLTNLVNDLLDISKLQTGVMQLEADEYDLTASISRALARYNKLIEQDGFKIIFNHDEHVFIYGDEFKLFQVIYNLVNNAINYTGEDKIVTINQIVNDDHVLIEIIDTGFGIAPEDLNNVWQRYYKVDKTHKRSIKGTGGLGLSIVKDILELHNAEYGVESTLGKGTKFWFQLKLTR</sequence>
<evidence type="ECO:0000256" key="13">
    <source>
        <dbReference type="ARBA" id="ARBA00023136"/>
    </source>
</evidence>
<feature type="transmembrane region" description="Helical" evidence="14">
    <location>
        <begin position="234"/>
        <end position="252"/>
    </location>
</feature>
<evidence type="ECO:0000256" key="1">
    <source>
        <dbReference type="ARBA" id="ARBA00000085"/>
    </source>
</evidence>
<evidence type="ECO:0000256" key="3">
    <source>
        <dbReference type="ARBA" id="ARBA00012438"/>
    </source>
</evidence>
<protein>
    <recommendedName>
        <fullName evidence="3">histidine kinase</fullName>
        <ecNumber evidence="3">2.7.13.3</ecNumber>
    </recommendedName>
</protein>
<dbReference type="GO" id="GO:0005886">
    <property type="term" value="C:plasma membrane"/>
    <property type="evidence" value="ECO:0007669"/>
    <property type="project" value="UniProtKB-SubCell"/>
</dbReference>
<keyword evidence="9 17" id="KW-0418">Kinase</keyword>
<evidence type="ECO:0000313" key="17">
    <source>
        <dbReference type="EMBL" id="SFA72016.1"/>
    </source>
</evidence>
<dbReference type="Pfam" id="PF00672">
    <property type="entry name" value="HAMP"/>
    <property type="match status" value="1"/>
</dbReference>
<dbReference type="Pfam" id="PF02518">
    <property type="entry name" value="HATPase_c"/>
    <property type="match status" value="1"/>
</dbReference>
<proteinExistence type="predicted"/>
<dbReference type="Pfam" id="PF00512">
    <property type="entry name" value="HisKA"/>
    <property type="match status" value="1"/>
</dbReference>
<dbReference type="InterPro" id="IPR036097">
    <property type="entry name" value="HisK_dim/P_sf"/>
</dbReference>
<evidence type="ECO:0000256" key="7">
    <source>
        <dbReference type="ARBA" id="ARBA00022692"/>
    </source>
</evidence>
<dbReference type="Gene3D" id="6.10.340.10">
    <property type="match status" value="1"/>
</dbReference>
<evidence type="ECO:0000313" key="18">
    <source>
        <dbReference type="Proteomes" id="UP000198838"/>
    </source>
</evidence>
<feature type="domain" description="HAMP" evidence="16">
    <location>
        <begin position="254"/>
        <end position="306"/>
    </location>
</feature>
<dbReference type="PANTHER" id="PTHR45528:SF1">
    <property type="entry name" value="SENSOR HISTIDINE KINASE CPXA"/>
    <property type="match status" value="1"/>
</dbReference>
<dbReference type="EMBL" id="FOJY01000001">
    <property type="protein sequence ID" value="SFA72016.1"/>
    <property type="molecule type" value="Genomic_DNA"/>
</dbReference>
<dbReference type="InterPro" id="IPR050398">
    <property type="entry name" value="HssS/ArlS-like"/>
</dbReference>
<keyword evidence="8" id="KW-0547">Nucleotide-binding</keyword>